<dbReference type="RefSeq" id="WP_146358006.1">
    <property type="nucleotide sequence ID" value="NZ_VOBR01000027.1"/>
</dbReference>
<proteinExistence type="predicted"/>
<protein>
    <submittedName>
        <fullName evidence="2">GNAT family N-acetyltransferase</fullName>
    </submittedName>
</protein>
<name>A0A563EJN5_9PSEU</name>
<sequence length="275" mass="30588">MEAIVHTDRKLFAALVRDRFAEDPVLHTIAISVLNRYVDHPRDGDPELVMVTLHENDELVGSLLRTPPWHVQLTDWPVEAVDLAIDLLRRIDPELPGAIGPSGTAEAFATRWTDQAQVNILERLYRLEELEAPDAPGTFRMAGEDDVPLLAGWRHDFYAEALPSEPQTASGEEIIRSSLALGYGNALWERDGTPVAWATAGPPNNGMSRVGPVYTPPEHRRHGYGAAVTAAVSRWALDAGAEHVVLFADLLNPVSNSIYQRIGYRPVCDWTDYRW</sequence>
<dbReference type="EMBL" id="VOBR01000027">
    <property type="protein sequence ID" value="TWP47231.1"/>
    <property type="molecule type" value="Genomic_DNA"/>
</dbReference>
<dbReference type="PROSITE" id="PS51186">
    <property type="entry name" value="GNAT"/>
    <property type="match status" value="1"/>
</dbReference>
<keyword evidence="2" id="KW-0808">Transferase</keyword>
<feature type="domain" description="N-acetyltransferase" evidence="1">
    <location>
        <begin position="137"/>
        <end position="275"/>
    </location>
</feature>
<dbReference type="GO" id="GO:0016747">
    <property type="term" value="F:acyltransferase activity, transferring groups other than amino-acyl groups"/>
    <property type="evidence" value="ECO:0007669"/>
    <property type="project" value="InterPro"/>
</dbReference>
<evidence type="ECO:0000259" key="1">
    <source>
        <dbReference type="PROSITE" id="PS51186"/>
    </source>
</evidence>
<dbReference type="CDD" id="cd04301">
    <property type="entry name" value="NAT_SF"/>
    <property type="match status" value="1"/>
</dbReference>
<dbReference type="Proteomes" id="UP000316639">
    <property type="component" value="Unassembled WGS sequence"/>
</dbReference>
<keyword evidence="3" id="KW-1185">Reference proteome</keyword>
<dbReference type="OrthoDB" id="3174529at2"/>
<accession>A0A563EJN5</accession>
<evidence type="ECO:0000313" key="3">
    <source>
        <dbReference type="Proteomes" id="UP000316639"/>
    </source>
</evidence>
<dbReference type="AlphaFoldDB" id="A0A563EJN5"/>
<organism evidence="2 3">
    <name type="scientific">Lentzea tibetensis</name>
    <dbReference type="NCBI Taxonomy" id="2591470"/>
    <lineage>
        <taxon>Bacteria</taxon>
        <taxon>Bacillati</taxon>
        <taxon>Actinomycetota</taxon>
        <taxon>Actinomycetes</taxon>
        <taxon>Pseudonocardiales</taxon>
        <taxon>Pseudonocardiaceae</taxon>
        <taxon>Lentzea</taxon>
    </lineage>
</organism>
<dbReference type="Gene3D" id="3.40.630.30">
    <property type="match status" value="1"/>
</dbReference>
<evidence type="ECO:0000313" key="2">
    <source>
        <dbReference type="EMBL" id="TWP47231.1"/>
    </source>
</evidence>
<dbReference type="SUPFAM" id="SSF55729">
    <property type="entry name" value="Acyl-CoA N-acyltransferases (Nat)"/>
    <property type="match status" value="1"/>
</dbReference>
<dbReference type="InterPro" id="IPR016181">
    <property type="entry name" value="Acyl_CoA_acyltransferase"/>
</dbReference>
<comment type="caution">
    <text evidence="2">The sequence shown here is derived from an EMBL/GenBank/DDBJ whole genome shotgun (WGS) entry which is preliminary data.</text>
</comment>
<reference evidence="2 3" key="1">
    <citation type="submission" date="2019-07" db="EMBL/GenBank/DDBJ databases">
        <title>Lentzea xizangensis sp. nov., isolated from Qinghai-Tibetan Plateau Soils.</title>
        <authorList>
            <person name="Huang J."/>
        </authorList>
    </citation>
    <scope>NUCLEOTIDE SEQUENCE [LARGE SCALE GENOMIC DNA]</scope>
    <source>
        <strain evidence="2 3">FXJ1.1311</strain>
    </source>
</reference>
<dbReference type="InterPro" id="IPR000182">
    <property type="entry name" value="GNAT_dom"/>
</dbReference>
<gene>
    <name evidence="2" type="ORF">FKR81_32730</name>
</gene>
<dbReference type="Pfam" id="PF00583">
    <property type="entry name" value="Acetyltransf_1"/>
    <property type="match status" value="1"/>
</dbReference>